<dbReference type="InterPro" id="IPR016181">
    <property type="entry name" value="Acyl_CoA_acyltransferase"/>
</dbReference>
<proteinExistence type="inferred from homology"/>
<dbReference type="RefSeq" id="WP_151054543.1">
    <property type="nucleotide sequence ID" value="NZ_CP044222.1"/>
</dbReference>
<dbReference type="Proteomes" id="UP000325606">
    <property type="component" value="Chromosome"/>
</dbReference>
<feature type="domain" description="N-acetyltransferase" evidence="7">
    <location>
        <begin position="43"/>
        <end position="146"/>
    </location>
</feature>
<accession>A0A5J6LCJ3</accession>
<keyword evidence="3" id="KW-1277">Toxin-antitoxin system</keyword>
<dbReference type="SUPFAM" id="SSF55729">
    <property type="entry name" value="Acyl-CoA N-acyltransferases (Nat)"/>
    <property type="match status" value="1"/>
</dbReference>
<dbReference type="AlphaFoldDB" id="A0A5J6LCJ3"/>
<evidence type="ECO:0000313" key="9">
    <source>
        <dbReference type="Proteomes" id="UP000325606"/>
    </source>
</evidence>
<evidence type="ECO:0000313" key="8">
    <source>
        <dbReference type="EMBL" id="QEW06319.1"/>
    </source>
</evidence>
<evidence type="ECO:0000256" key="1">
    <source>
        <dbReference type="ARBA" id="ARBA00009342"/>
    </source>
</evidence>
<name>A0A5J6LCJ3_9GAMM</name>
<dbReference type="GO" id="GO:0016747">
    <property type="term" value="F:acyltransferase activity, transferring groups other than amino-acyl groups"/>
    <property type="evidence" value="ECO:0007669"/>
    <property type="project" value="InterPro"/>
</dbReference>
<sequence>MGISAPTLLTDQHQLNPFQCGIEELDIWLSKQALKSQKRGTARVYVVNDTKTRQVVGYYAIAMGSVSREHAFSSLRRNSPEPIPMVILARLGVDSAYQGRGIAAGLLKDCILRSIQAMNAVGGAGILVHAIDPSAQSFYKKFGFKESALDPLVLMARICDIEKTLTHHSLFLRFGLIG</sequence>
<dbReference type="Gene3D" id="3.40.630.30">
    <property type="match status" value="1"/>
</dbReference>
<comment type="similarity">
    <text evidence="1">Belongs to the acetyltransferase family. GNAT subfamily.</text>
</comment>
<evidence type="ECO:0000259" key="7">
    <source>
        <dbReference type="Pfam" id="PF13508"/>
    </source>
</evidence>
<dbReference type="InterPro" id="IPR000182">
    <property type="entry name" value="GNAT_dom"/>
</dbReference>
<reference evidence="8 9" key="1">
    <citation type="submission" date="2019-09" db="EMBL/GenBank/DDBJ databases">
        <title>Nitrincola iocasae sp. nov., a bacterium isolated from the sediment collected at a cold seep field in South China Sea.</title>
        <authorList>
            <person name="Zhang H."/>
            <person name="Wang H."/>
            <person name="Li C."/>
        </authorList>
    </citation>
    <scope>NUCLEOTIDE SEQUENCE [LARGE SCALE GENOMIC DNA]</scope>
    <source>
        <strain evidence="8 9">KXZD1103</strain>
    </source>
</reference>
<evidence type="ECO:0000256" key="3">
    <source>
        <dbReference type="ARBA" id="ARBA00022649"/>
    </source>
</evidence>
<comment type="catalytic activity">
    <reaction evidence="6">
        <text>glycyl-tRNA(Gly) + acetyl-CoA = N-acetylglycyl-tRNA(Gly) + CoA + H(+)</text>
        <dbReference type="Rhea" id="RHEA:81867"/>
        <dbReference type="Rhea" id="RHEA-COMP:9683"/>
        <dbReference type="Rhea" id="RHEA-COMP:19766"/>
        <dbReference type="ChEBI" id="CHEBI:15378"/>
        <dbReference type="ChEBI" id="CHEBI:57287"/>
        <dbReference type="ChEBI" id="CHEBI:57288"/>
        <dbReference type="ChEBI" id="CHEBI:78522"/>
        <dbReference type="ChEBI" id="CHEBI:232036"/>
    </reaction>
</comment>
<organism evidence="8 9">
    <name type="scientific">Nitrincola iocasae</name>
    <dbReference type="NCBI Taxonomy" id="2614693"/>
    <lineage>
        <taxon>Bacteria</taxon>
        <taxon>Pseudomonadati</taxon>
        <taxon>Pseudomonadota</taxon>
        <taxon>Gammaproteobacteria</taxon>
        <taxon>Oceanospirillales</taxon>
        <taxon>Oceanospirillaceae</taxon>
        <taxon>Nitrincola</taxon>
    </lineage>
</organism>
<protein>
    <submittedName>
        <fullName evidence="8">GNAT family N-acetyltransferase</fullName>
    </submittedName>
</protein>
<dbReference type="EMBL" id="CP044222">
    <property type="protein sequence ID" value="QEW06319.1"/>
    <property type="molecule type" value="Genomic_DNA"/>
</dbReference>
<dbReference type="PANTHER" id="PTHR36449:SF1">
    <property type="entry name" value="ACETYLTRANSFERASE"/>
    <property type="match status" value="1"/>
</dbReference>
<keyword evidence="5" id="KW-0012">Acyltransferase</keyword>
<gene>
    <name evidence="8" type="ORF">F5I99_07275</name>
</gene>
<dbReference type="KEGG" id="nik:F5I99_07275"/>
<evidence type="ECO:0000256" key="6">
    <source>
        <dbReference type="ARBA" id="ARBA00049880"/>
    </source>
</evidence>
<dbReference type="PANTHER" id="PTHR36449">
    <property type="entry name" value="ACETYLTRANSFERASE-RELATED"/>
    <property type="match status" value="1"/>
</dbReference>
<keyword evidence="2" id="KW-0678">Repressor</keyword>
<keyword evidence="4 8" id="KW-0808">Transferase</keyword>
<evidence type="ECO:0000256" key="2">
    <source>
        <dbReference type="ARBA" id="ARBA00022491"/>
    </source>
</evidence>
<dbReference type="Pfam" id="PF13508">
    <property type="entry name" value="Acetyltransf_7"/>
    <property type="match status" value="1"/>
</dbReference>
<evidence type="ECO:0000256" key="4">
    <source>
        <dbReference type="ARBA" id="ARBA00022679"/>
    </source>
</evidence>
<evidence type="ECO:0000256" key="5">
    <source>
        <dbReference type="ARBA" id="ARBA00023315"/>
    </source>
</evidence>
<keyword evidence="9" id="KW-1185">Reference proteome</keyword>